<feature type="compositionally biased region" description="Low complexity" evidence="1">
    <location>
        <begin position="77"/>
        <end position="96"/>
    </location>
</feature>
<reference evidence="2" key="1">
    <citation type="submission" date="2022-02" db="EMBL/GenBank/DDBJ databases">
        <title>Towards deciphering the DNA virus diversity associated with rodent species in the families Cricetidae and Heteromyidae.</title>
        <authorList>
            <person name="Lund M."/>
            <person name="Larsen B.B."/>
            <person name="Gryseels S."/>
            <person name="Kraberger S."/>
            <person name="Rowsey D.M."/>
            <person name="Steger L."/>
            <person name="Yule K.M."/>
            <person name="Upham N.S."/>
            <person name="Worobey M."/>
            <person name="Van Doorslaer K."/>
            <person name="Varsani A."/>
        </authorList>
    </citation>
    <scope>NUCLEOTIDE SEQUENCE</scope>
    <source>
        <strain evidence="2">NeonRodF1_13</strain>
    </source>
</reference>
<protein>
    <submittedName>
        <fullName evidence="2">DNA pilot protein</fullName>
    </submittedName>
</protein>
<feature type="region of interest" description="Disordered" evidence="1">
    <location>
        <begin position="74"/>
        <end position="96"/>
    </location>
</feature>
<dbReference type="EMBL" id="OM869713">
    <property type="protein sequence ID" value="UPW42033.1"/>
    <property type="molecule type" value="Genomic_DNA"/>
</dbReference>
<organism evidence="2">
    <name type="scientific">Dipodfec virus RodF1_13</name>
    <dbReference type="NCBI Taxonomy" id="2929291"/>
    <lineage>
        <taxon>Viruses</taxon>
        <taxon>Monodnaviria</taxon>
        <taxon>Sangervirae</taxon>
        <taxon>Phixviricota</taxon>
        <taxon>Malgrandaviricetes</taxon>
        <taxon>Petitvirales</taxon>
        <taxon>Microviridae</taxon>
    </lineage>
</organism>
<evidence type="ECO:0000313" key="2">
    <source>
        <dbReference type="EMBL" id="UPW42033.1"/>
    </source>
</evidence>
<name>A0A976N3E5_9VIRU</name>
<proteinExistence type="predicted"/>
<evidence type="ECO:0000256" key="1">
    <source>
        <dbReference type="SAM" id="MobiDB-lite"/>
    </source>
</evidence>
<sequence>MGLTSSKQASRNRDLQRELFRQNLEWEKEQFYSSQDFSREQMDWQQMMADPQYQKDRYLDAGFNPYYMMDGGASGAPSAPNTLSPSSASTSSVSPVDNSVGSLGYDLKEIINNFGSLMDSYKGYKEANYSDVLAQSTDELRGYNKALAFQNVISAKQANDFFRQTFEDQKQLLTQQRIELQSRSNLQNIQAFFVASDISWMPAEKMASLAHILSVTDNNIAQHRGLLAESGIKEKELAIFDEKARAGTAQMIANTLLANAQREGIELDNKVAEQTANCLIDFLNSQYNLGTTENLNLYNFYNSADPNSVVIEKDPVTGEEKEIKGGRTHIQSKIARDWEMQKNELVRSNFSADPAVQALGALGQLLGGFGVGAVGASSIFNAVNRTPVTVPMRSVGFRH</sequence>
<accession>A0A976N3E5</accession>